<dbReference type="PANTHER" id="PTHR22937:SF122">
    <property type="entry name" value="RING-TYPE E3 UBIQUITIN TRANSFERASE"/>
    <property type="match status" value="1"/>
</dbReference>
<evidence type="ECO:0000256" key="4">
    <source>
        <dbReference type="ARBA" id="ARBA00022723"/>
    </source>
</evidence>
<keyword evidence="7" id="KW-0862">Zinc</keyword>
<evidence type="ECO:0000256" key="8">
    <source>
        <dbReference type="SAM" id="MobiDB-lite"/>
    </source>
</evidence>
<dbReference type="Gramene" id="Jr06_14960_p1">
    <property type="protein sequence ID" value="cds.Jr06_14960_p1"/>
    <property type="gene ID" value="Jr06_14960"/>
</dbReference>
<dbReference type="SUPFAM" id="SSF57850">
    <property type="entry name" value="RING/U-box"/>
    <property type="match status" value="1"/>
</dbReference>
<evidence type="ECO:0000256" key="1">
    <source>
        <dbReference type="ARBA" id="ARBA00000900"/>
    </source>
</evidence>
<dbReference type="InterPro" id="IPR045191">
    <property type="entry name" value="MBR1/2-like"/>
</dbReference>
<organism evidence="9 10">
    <name type="scientific">Juglans regia</name>
    <name type="common">English walnut</name>
    <dbReference type="NCBI Taxonomy" id="51240"/>
    <lineage>
        <taxon>Eukaryota</taxon>
        <taxon>Viridiplantae</taxon>
        <taxon>Streptophyta</taxon>
        <taxon>Embryophyta</taxon>
        <taxon>Tracheophyta</taxon>
        <taxon>Spermatophyta</taxon>
        <taxon>Magnoliopsida</taxon>
        <taxon>eudicotyledons</taxon>
        <taxon>Gunneridae</taxon>
        <taxon>Pentapetalae</taxon>
        <taxon>rosids</taxon>
        <taxon>fabids</taxon>
        <taxon>Fagales</taxon>
        <taxon>Juglandaceae</taxon>
        <taxon>Juglans</taxon>
    </lineage>
</organism>
<sequence>MPVIAEASSGAEQMKWRRPRSQFHHSISEMDPPIQDSQIPSIIPSTGSKSTISSLLLSTSAATTSETTATSNSNSKKKKNFSSVTFRGMGCKASASHQVSIPAVIRGSADWEGKKSRKKKRNKSKDKDSNKSHQGGVFDGSNSINCMDAQDVWCGPGIGFSAEDCAVARRNASSGRGKIDGEKMTHRERSYLSRRAVIPEPISFLDSDPDYISTLPRLEVYGTRYYRHARHPSPDGLAEIMMLQNSLLMGGRLDAHDRYRDWRLDVDNMSYEELLELGERIGHVSTGLKEEEIGRCLRKIKLSLANDLSPHLSKQAERKCCICQEEYEADDEMGKLDCGHSYHIQCIKQWLTQKKACPVCKAEVLA</sequence>
<dbReference type="FunCoup" id="A0A2I4FGI8">
    <property type="interactions" value="1180"/>
</dbReference>
<dbReference type="PROSITE" id="PS50089">
    <property type="entry name" value="ZF_RING_2"/>
    <property type="match status" value="1"/>
</dbReference>
<reference evidence="10" key="1">
    <citation type="submission" date="2025-08" db="UniProtKB">
        <authorList>
            <consortium name="RefSeq"/>
        </authorList>
    </citation>
    <scope>IDENTIFICATION</scope>
    <source>
        <tissue evidence="10">Leaves</tissue>
    </source>
</reference>
<dbReference type="InterPro" id="IPR001841">
    <property type="entry name" value="Znf_RING"/>
</dbReference>
<feature type="compositionally biased region" description="Low complexity" evidence="8">
    <location>
        <begin position="31"/>
        <end position="49"/>
    </location>
</feature>
<dbReference type="Gene3D" id="3.30.40.10">
    <property type="entry name" value="Zinc/RING finger domain, C3HC4 (zinc finger)"/>
    <property type="match status" value="1"/>
</dbReference>
<dbReference type="Pfam" id="PF13639">
    <property type="entry name" value="zf-RING_2"/>
    <property type="match status" value="1"/>
</dbReference>
<evidence type="ECO:0000256" key="2">
    <source>
        <dbReference type="ARBA" id="ARBA00012483"/>
    </source>
</evidence>
<evidence type="ECO:0000313" key="10">
    <source>
        <dbReference type="RefSeq" id="XP_018830766.2"/>
    </source>
</evidence>
<gene>
    <name evidence="10" type="primary">LOC108998616</name>
</gene>
<dbReference type="AlphaFoldDB" id="A0A2I4FGI8"/>
<keyword evidence="5" id="KW-0863">Zinc-finger</keyword>
<dbReference type="Proteomes" id="UP000235220">
    <property type="component" value="Chromosome 6"/>
</dbReference>
<feature type="region of interest" description="Disordered" evidence="8">
    <location>
        <begin position="1"/>
        <end position="49"/>
    </location>
</feature>
<feature type="region of interest" description="Disordered" evidence="8">
    <location>
        <begin position="108"/>
        <end position="140"/>
    </location>
</feature>
<keyword evidence="9" id="KW-1185">Reference proteome</keyword>
<dbReference type="InterPro" id="IPR013083">
    <property type="entry name" value="Znf_RING/FYVE/PHD"/>
</dbReference>
<evidence type="ECO:0000256" key="7">
    <source>
        <dbReference type="ARBA" id="ARBA00022833"/>
    </source>
</evidence>
<dbReference type="SMART" id="SM00184">
    <property type="entry name" value="RING"/>
    <property type="match status" value="1"/>
</dbReference>
<dbReference type="OrthoDB" id="8062037at2759"/>
<dbReference type="RefSeq" id="XP_018830766.2">
    <property type="nucleotide sequence ID" value="XM_018975221.2"/>
</dbReference>
<dbReference type="GO" id="GO:0008270">
    <property type="term" value="F:zinc ion binding"/>
    <property type="evidence" value="ECO:0007669"/>
    <property type="project" value="UniProtKB-KW"/>
</dbReference>
<name>A0A2I4FGI8_JUGRE</name>
<evidence type="ECO:0000256" key="5">
    <source>
        <dbReference type="ARBA" id="ARBA00022771"/>
    </source>
</evidence>
<evidence type="ECO:0000313" key="9">
    <source>
        <dbReference type="Proteomes" id="UP000235220"/>
    </source>
</evidence>
<evidence type="ECO:0000256" key="6">
    <source>
        <dbReference type="ARBA" id="ARBA00022786"/>
    </source>
</evidence>
<dbReference type="GeneID" id="108998616"/>
<feature type="compositionally biased region" description="Basic residues" evidence="8">
    <location>
        <begin position="115"/>
        <end position="124"/>
    </location>
</feature>
<dbReference type="GO" id="GO:0061630">
    <property type="term" value="F:ubiquitin protein ligase activity"/>
    <property type="evidence" value="ECO:0000318"/>
    <property type="project" value="GO_Central"/>
</dbReference>
<dbReference type="PANTHER" id="PTHR22937">
    <property type="entry name" value="E3 UBIQUITIN-PROTEIN LIGASE RNF165"/>
    <property type="match status" value="1"/>
</dbReference>
<evidence type="ECO:0000256" key="3">
    <source>
        <dbReference type="ARBA" id="ARBA00022679"/>
    </source>
</evidence>
<dbReference type="EC" id="2.3.2.27" evidence="2"/>
<keyword evidence="3" id="KW-0808">Transferase</keyword>
<comment type="catalytic activity">
    <reaction evidence="1">
        <text>S-ubiquitinyl-[E2 ubiquitin-conjugating enzyme]-L-cysteine + [acceptor protein]-L-lysine = [E2 ubiquitin-conjugating enzyme]-L-cysteine + N(6)-ubiquitinyl-[acceptor protein]-L-lysine.</text>
        <dbReference type="EC" id="2.3.2.27"/>
    </reaction>
</comment>
<accession>A0A2I4FGI8</accession>
<protein>
    <recommendedName>
        <fullName evidence="2">RING-type E3 ubiquitin transferase</fullName>
        <ecNumber evidence="2">2.3.2.27</ecNumber>
    </recommendedName>
</protein>
<proteinExistence type="predicted"/>
<keyword evidence="4" id="KW-0479">Metal-binding</keyword>
<keyword evidence="6" id="KW-0833">Ubl conjugation pathway</keyword>
<dbReference type="KEGG" id="jre:108998616"/>